<reference evidence="1 2" key="1">
    <citation type="journal article" date="2013" name="PLoS ONE">
        <title>Predicting the Proteins of Angomonas deanei, Strigomonas culicis and Their Respective Endosymbionts Reveals New Aspects of the Trypanosomatidae Family.</title>
        <authorList>
            <person name="Motta M.C."/>
            <person name="Martins A.C."/>
            <person name="de Souza S.S."/>
            <person name="Catta-Preta C.M."/>
            <person name="Silva R."/>
            <person name="Klein C.C."/>
            <person name="de Almeida L.G."/>
            <person name="de Lima Cunha O."/>
            <person name="Ciapina L.P."/>
            <person name="Brocchi M."/>
            <person name="Colabardini A.C."/>
            <person name="de Araujo Lima B."/>
            <person name="Machado C.R."/>
            <person name="de Almeida Soares C.M."/>
            <person name="Probst C.M."/>
            <person name="de Menezes C.B."/>
            <person name="Thompson C.E."/>
            <person name="Bartholomeu D.C."/>
            <person name="Gradia D.F."/>
            <person name="Pavoni D.P."/>
            <person name="Grisard E.C."/>
            <person name="Fantinatti-Garboggini F."/>
            <person name="Marchini F.K."/>
            <person name="Rodrigues-Luiz G.F."/>
            <person name="Wagner G."/>
            <person name="Goldman G.H."/>
            <person name="Fietto J.L."/>
            <person name="Elias M.C."/>
            <person name="Goldman M.H."/>
            <person name="Sagot M.F."/>
            <person name="Pereira M."/>
            <person name="Stoco P.H."/>
            <person name="de Mendonca-Neto R.P."/>
            <person name="Teixeira S.M."/>
            <person name="Maciel T.E."/>
            <person name="de Oliveira Mendes T.A."/>
            <person name="Urmenyi T.P."/>
            <person name="de Souza W."/>
            <person name="Schenkman S."/>
            <person name="de Vasconcelos A.T."/>
        </authorList>
    </citation>
    <scope>NUCLEOTIDE SEQUENCE [LARGE SCALE GENOMIC DNA]</scope>
</reference>
<dbReference type="EMBL" id="ATMH01010509">
    <property type="protein sequence ID" value="EPY17389.1"/>
    <property type="molecule type" value="Genomic_DNA"/>
</dbReference>
<evidence type="ECO:0000313" key="2">
    <source>
        <dbReference type="Proteomes" id="UP000015354"/>
    </source>
</evidence>
<organism evidence="1 2">
    <name type="scientific">Strigomonas culicis</name>
    <dbReference type="NCBI Taxonomy" id="28005"/>
    <lineage>
        <taxon>Eukaryota</taxon>
        <taxon>Discoba</taxon>
        <taxon>Euglenozoa</taxon>
        <taxon>Kinetoplastea</taxon>
        <taxon>Metakinetoplastina</taxon>
        <taxon>Trypanosomatida</taxon>
        <taxon>Trypanosomatidae</taxon>
        <taxon>Strigomonadinae</taxon>
        <taxon>Strigomonas</taxon>
    </lineage>
</organism>
<proteinExistence type="predicted"/>
<accession>S9TKP3</accession>
<protein>
    <submittedName>
        <fullName evidence="1">Uncharacterized protein</fullName>
    </submittedName>
</protein>
<comment type="caution">
    <text evidence="1">The sequence shown here is derived from an EMBL/GenBank/DDBJ whole genome shotgun (WGS) entry which is preliminary data.</text>
</comment>
<sequence length="93" mass="11380">MGLGLSHKSWFQKIRAEIDRIRDKIDRNVEERRRRETHLIKWRRGYDYSGSPPPEKSNSIDLIESWERICESFRKFKENRKTRKLRYRTGNNG</sequence>
<evidence type="ECO:0000313" key="1">
    <source>
        <dbReference type="EMBL" id="EPY17389.1"/>
    </source>
</evidence>
<name>S9TKP3_9TRYP</name>
<dbReference type="AlphaFoldDB" id="S9TKP3"/>
<dbReference type="Proteomes" id="UP000015354">
    <property type="component" value="Unassembled WGS sequence"/>
</dbReference>
<keyword evidence="2" id="KW-1185">Reference proteome</keyword>
<gene>
    <name evidence="1" type="ORF">STCU_10650</name>
</gene>